<dbReference type="InterPro" id="IPR036388">
    <property type="entry name" value="WH-like_DNA-bd_sf"/>
</dbReference>
<evidence type="ECO:0000313" key="10">
    <source>
        <dbReference type="EMBL" id="GGC73356.1"/>
    </source>
</evidence>
<keyword evidence="11" id="KW-1185">Reference proteome</keyword>
<dbReference type="PANTHER" id="PTHR10815">
    <property type="entry name" value="METHYLATED-DNA--PROTEIN-CYSTEINE METHYLTRANSFERASE"/>
    <property type="match status" value="1"/>
</dbReference>
<organism evidence="10 11">
    <name type="scientific">Chelatococcus reniformis</name>
    <dbReference type="NCBI Taxonomy" id="1494448"/>
    <lineage>
        <taxon>Bacteria</taxon>
        <taxon>Pseudomonadati</taxon>
        <taxon>Pseudomonadota</taxon>
        <taxon>Alphaproteobacteria</taxon>
        <taxon>Hyphomicrobiales</taxon>
        <taxon>Chelatococcaceae</taxon>
        <taxon>Chelatococcus</taxon>
    </lineage>
</organism>
<reference evidence="10" key="2">
    <citation type="submission" date="2020-09" db="EMBL/GenBank/DDBJ databases">
        <authorList>
            <person name="Sun Q."/>
            <person name="Zhou Y."/>
        </authorList>
    </citation>
    <scope>NUCLEOTIDE SEQUENCE</scope>
    <source>
        <strain evidence="10">CGMCC 1.12919</strain>
    </source>
</reference>
<evidence type="ECO:0000259" key="9">
    <source>
        <dbReference type="Pfam" id="PF01035"/>
    </source>
</evidence>
<sequence>MATASAGYHLFDTAIGQCGLAWGAAGLTRVALPEHSEAASRARLLRQHPDIEQQEPPPAVAAVVADIVALLAGEAKDLAHAVLDLAGVPDFNARVYATTRAIRPGETLTYGEVAARIGEPAAAQAVGRALGANPFPIVVPCHRVLARGGKAHGFSAHGGIATKARMLAIEGAPIDGGPNLFGDLPYAAKPKPDGEQRRG</sequence>
<evidence type="ECO:0000256" key="4">
    <source>
        <dbReference type="ARBA" id="ARBA00022603"/>
    </source>
</evidence>
<dbReference type="SUPFAM" id="SSF46767">
    <property type="entry name" value="Methylated DNA-protein cysteine methyltransferase, C-terminal domain"/>
    <property type="match status" value="1"/>
</dbReference>
<dbReference type="GO" id="GO:0006281">
    <property type="term" value="P:DNA repair"/>
    <property type="evidence" value="ECO:0007669"/>
    <property type="project" value="UniProtKB-KW"/>
</dbReference>
<evidence type="ECO:0000313" key="11">
    <source>
        <dbReference type="Proteomes" id="UP000637002"/>
    </source>
</evidence>
<dbReference type="AlphaFoldDB" id="A0A916UIT6"/>
<keyword evidence="4" id="KW-0489">Methyltransferase</keyword>
<dbReference type="EMBL" id="BMGG01000006">
    <property type="protein sequence ID" value="GGC73356.1"/>
    <property type="molecule type" value="Genomic_DNA"/>
</dbReference>
<comment type="similarity">
    <text evidence="2">Belongs to the MGMT family.</text>
</comment>
<keyword evidence="6" id="KW-0227">DNA damage</keyword>
<evidence type="ECO:0000256" key="8">
    <source>
        <dbReference type="ARBA" id="ARBA00049348"/>
    </source>
</evidence>
<dbReference type="InterPro" id="IPR001497">
    <property type="entry name" value="MethylDNA_cys_MeTrfase_AS"/>
</dbReference>
<evidence type="ECO:0000256" key="5">
    <source>
        <dbReference type="ARBA" id="ARBA00022679"/>
    </source>
</evidence>
<evidence type="ECO:0000256" key="2">
    <source>
        <dbReference type="ARBA" id="ARBA00008711"/>
    </source>
</evidence>
<dbReference type="PANTHER" id="PTHR10815:SF5">
    <property type="entry name" value="METHYLATED-DNA--PROTEIN-CYSTEINE METHYLTRANSFERASE"/>
    <property type="match status" value="1"/>
</dbReference>
<dbReference type="InterPro" id="IPR036631">
    <property type="entry name" value="MGMT_N_sf"/>
</dbReference>
<keyword evidence="7" id="KW-0234">DNA repair</keyword>
<evidence type="ECO:0000256" key="7">
    <source>
        <dbReference type="ARBA" id="ARBA00023204"/>
    </source>
</evidence>
<evidence type="ECO:0000256" key="3">
    <source>
        <dbReference type="ARBA" id="ARBA00011918"/>
    </source>
</evidence>
<gene>
    <name evidence="10" type="primary">ogt</name>
    <name evidence="10" type="ORF">GCM10010994_34690</name>
</gene>
<name>A0A916UIT6_9HYPH</name>
<dbReference type="GO" id="GO:0003908">
    <property type="term" value="F:methylated-DNA-[protein]-cysteine S-methyltransferase activity"/>
    <property type="evidence" value="ECO:0007669"/>
    <property type="project" value="UniProtKB-EC"/>
</dbReference>
<dbReference type="FunFam" id="1.10.10.10:FF:000214">
    <property type="entry name" value="Methylated-DNA--protein-cysteine methyltransferase"/>
    <property type="match status" value="1"/>
</dbReference>
<dbReference type="InterPro" id="IPR036217">
    <property type="entry name" value="MethylDNA_cys_MeTrfase_DNAb"/>
</dbReference>
<dbReference type="SUPFAM" id="SSF53155">
    <property type="entry name" value="Methylated DNA-protein cysteine methyltransferase domain"/>
    <property type="match status" value="1"/>
</dbReference>
<dbReference type="RefSeq" id="WP_188610444.1">
    <property type="nucleotide sequence ID" value="NZ_BMGG01000006.1"/>
</dbReference>
<dbReference type="CDD" id="cd06445">
    <property type="entry name" value="ATase"/>
    <property type="match status" value="1"/>
</dbReference>
<proteinExistence type="inferred from homology"/>
<dbReference type="Proteomes" id="UP000637002">
    <property type="component" value="Unassembled WGS sequence"/>
</dbReference>
<dbReference type="GO" id="GO:0032259">
    <property type="term" value="P:methylation"/>
    <property type="evidence" value="ECO:0007669"/>
    <property type="project" value="UniProtKB-KW"/>
</dbReference>
<keyword evidence="5" id="KW-0808">Transferase</keyword>
<protein>
    <recommendedName>
        <fullName evidence="3">methylated-DNA--[protein]-cysteine S-methyltransferase</fullName>
        <ecNumber evidence="3">2.1.1.63</ecNumber>
    </recommendedName>
</protein>
<accession>A0A916UIT6</accession>
<dbReference type="Gene3D" id="1.10.10.10">
    <property type="entry name" value="Winged helix-like DNA-binding domain superfamily/Winged helix DNA-binding domain"/>
    <property type="match status" value="1"/>
</dbReference>
<comment type="catalytic activity">
    <reaction evidence="8">
        <text>a 6-O-methyl-2'-deoxyguanosine in DNA + L-cysteinyl-[protein] = S-methyl-L-cysteinyl-[protein] + a 2'-deoxyguanosine in DNA</text>
        <dbReference type="Rhea" id="RHEA:24000"/>
        <dbReference type="Rhea" id="RHEA-COMP:10131"/>
        <dbReference type="Rhea" id="RHEA-COMP:10132"/>
        <dbReference type="Rhea" id="RHEA-COMP:11367"/>
        <dbReference type="Rhea" id="RHEA-COMP:11368"/>
        <dbReference type="ChEBI" id="CHEBI:29950"/>
        <dbReference type="ChEBI" id="CHEBI:82612"/>
        <dbReference type="ChEBI" id="CHEBI:85445"/>
        <dbReference type="ChEBI" id="CHEBI:85448"/>
        <dbReference type="EC" id="2.1.1.63"/>
    </reaction>
</comment>
<comment type="caution">
    <text evidence="10">The sequence shown here is derived from an EMBL/GenBank/DDBJ whole genome shotgun (WGS) entry which is preliminary data.</text>
</comment>
<evidence type="ECO:0000256" key="1">
    <source>
        <dbReference type="ARBA" id="ARBA00001286"/>
    </source>
</evidence>
<dbReference type="Gene3D" id="3.30.160.70">
    <property type="entry name" value="Methylated DNA-protein cysteine methyltransferase domain"/>
    <property type="match status" value="1"/>
</dbReference>
<reference evidence="10" key="1">
    <citation type="journal article" date="2014" name="Int. J. Syst. Evol. Microbiol.">
        <title>Complete genome sequence of Corynebacterium casei LMG S-19264T (=DSM 44701T), isolated from a smear-ripened cheese.</title>
        <authorList>
            <consortium name="US DOE Joint Genome Institute (JGI-PGF)"/>
            <person name="Walter F."/>
            <person name="Albersmeier A."/>
            <person name="Kalinowski J."/>
            <person name="Ruckert C."/>
        </authorList>
    </citation>
    <scope>NUCLEOTIDE SEQUENCE</scope>
    <source>
        <strain evidence="10">CGMCC 1.12919</strain>
    </source>
</reference>
<evidence type="ECO:0000256" key="6">
    <source>
        <dbReference type="ARBA" id="ARBA00022763"/>
    </source>
</evidence>
<dbReference type="NCBIfam" id="TIGR00589">
    <property type="entry name" value="ogt"/>
    <property type="match status" value="1"/>
</dbReference>
<dbReference type="EC" id="2.1.1.63" evidence="3"/>
<dbReference type="PROSITE" id="PS00374">
    <property type="entry name" value="MGMT"/>
    <property type="match status" value="1"/>
</dbReference>
<dbReference type="Pfam" id="PF01035">
    <property type="entry name" value="DNA_binding_1"/>
    <property type="match status" value="1"/>
</dbReference>
<feature type="domain" description="Methylated-DNA-[protein]-cysteine S-methyltransferase DNA binding" evidence="9">
    <location>
        <begin position="90"/>
        <end position="171"/>
    </location>
</feature>
<comment type="catalytic activity">
    <reaction evidence="1">
        <text>a 4-O-methyl-thymidine in DNA + L-cysteinyl-[protein] = a thymidine in DNA + S-methyl-L-cysteinyl-[protein]</text>
        <dbReference type="Rhea" id="RHEA:53428"/>
        <dbReference type="Rhea" id="RHEA-COMP:10131"/>
        <dbReference type="Rhea" id="RHEA-COMP:10132"/>
        <dbReference type="Rhea" id="RHEA-COMP:13555"/>
        <dbReference type="Rhea" id="RHEA-COMP:13556"/>
        <dbReference type="ChEBI" id="CHEBI:29950"/>
        <dbReference type="ChEBI" id="CHEBI:82612"/>
        <dbReference type="ChEBI" id="CHEBI:137386"/>
        <dbReference type="ChEBI" id="CHEBI:137387"/>
        <dbReference type="EC" id="2.1.1.63"/>
    </reaction>
</comment>
<dbReference type="InterPro" id="IPR014048">
    <property type="entry name" value="MethylDNA_cys_MeTrfase_DNA-bd"/>
</dbReference>